<feature type="domain" description="Secretion system C-terminal sorting" evidence="3">
    <location>
        <begin position="927"/>
        <end position="991"/>
    </location>
</feature>
<dbReference type="InterPro" id="IPR001769">
    <property type="entry name" value="Gingipain"/>
</dbReference>
<dbReference type="EMBL" id="SZVO01000002">
    <property type="protein sequence ID" value="TKT93436.1"/>
    <property type="molecule type" value="Genomic_DNA"/>
</dbReference>
<name>A0A4U6D9G3_9BACT</name>
<evidence type="ECO:0000259" key="3">
    <source>
        <dbReference type="Pfam" id="PF18962"/>
    </source>
</evidence>
<dbReference type="Pfam" id="PF01364">
    <property type="entry name" value="Peptidase_C25"/>
    <property type="match status" value="1"/>
</dbReference>
<dbReference type="InterPro" id="IPR026444">
    <property type="entry name" value="Secre_tail"/>
</dbReference>
<dbReference type="Gene3D" id="2.60.40.10">
    <property type="entry name" value="Immunoglobulins"/>
    <property type="match status" value="1"/>
</dbReference>
<dbReference type="InterPro" id="IPR029030">
    <property type="entry name" value="Caspase-like_dom_sf"/>
</dbReference>
<dbReference type="OrthoDB" id="9757650at2"/>
<evidence type="ECO:0000313" key="5">
    <source>
        <dbReference type="Proteomes" id="UP000304900"/>
    </source>
</evidence>
<dbReference type="CDD" id="cd02258">
    <property type="entry name" value="Peptidase_C25_N"/>
    <property type="match status" value="1"/>
</dbReference>
<comment type="caution">
    <text evidence="4">The sequence shown here is derived from an EMBL/GenBank/DDBJ whole genome shotgun (WGS) entry which is preliminary data.</text>
</comment>
<reference evidence="4 5" key="1">
    <citation type="submission" date="2019-05" db="EMBL/GenBank/DDBJ databases">
        <title>Dyadobacter AR-3-8 sp. nov., isolated from arctic soil.</title>
        <authorList>
            <person name="Chaudhary D.K."/>
        </authorList>
    </citation>
    <scope>NUCLEOTIDE SEQUENCE [LARGE SCALE GENOMIC DNA]</scope>
    <source>
        <strain evidence="4 5">AR-3-8</strain>
    </source>
</reference>
<sequence>MHKKFTLQVRAVTMVFAFIFLVGAKVLAQDLTPWTNGNYGQEWIDYSKKYVRIGVPANGIYSLKVNLLPSDFPVNDPSKFQLWHRGQEVAIISADATEIVFYGEKNDGVSDGLTYRPGPEARMNTFVSMYSDEGSYFLTIAPSPLRLSSVSGVSSGTISAEPNHLQTDSYFFSNQFSYITNGVGSVFNNSFFESFEAYTGNTTYGANAIAFGGVSTPKNQDNALALKNWDTNSSTKPSLEVLVNGLYQGAHSIQVLVGLTSADADLKNLATISFSGLGSEKRTVALNLNEHLASNGAGFFRVNSNTSSPDDWFGLSYYSITYPQLTDLGGAASVLFNFLPTSSASRRISIKNASSNTEVYDLSNPLNPVKIINGILSDNTLTVDINGVANKAFKLFVIDASQKKQIASANIYPVSFSPVFGATDATPTTVNGAVNPSAYDYLIVTNDKLQDVAKTYASDYRSTTNGGSYKTLVVNIRKIYDEFNYGEPSPLAIRRFVNYMLKDGIRTKHNLLLIGHSVSWPSPGRLLKEMNGEVPTFGDPGSDVLLVAGLKGANIDVPAIPVGRISAFQPAEVTTYMGKVDLYEHETSVAWRKKVLHLVGGDEVSQVEEFENIFTDVSSYVTSLDASRSIKTYSNNPPPGVSPPPVQLAPITTDVGDGVGMISYYGHGNQVATLLDMQYISKAVNPSYPATKKYPFVYFNGCGVGNIYSSRLTPTLATDWLLTPDKGAIAIIANSYKSFVTPTKIYLDYLYKEIFLKTDTNRRTIGQILKDVANITITGSANGRVTAANAYDIANIHQTTLFGDPALRVLNTSGALPVELISFTAGLYTNNEIKLDWKTASEKNNSHYVVERSYNAKVFEEIGYLEGKGDFSSETSYTFIDKAPNAGTNYYRLKQVDKGDAETGISGQATYSKIVSVKLPDTDEVILYPNPASTFVSIALNVPTGLDSWTLFDMSGKVLQKGTSKSVSLDKLSTGSYIIKIYTVNGDSYHRTVLKK</sequence>
<dbReference type="Gene3D" id="3.40.50.10390">
    <property type="entry name" value="Gingipain r, domain 1"/>
    <property type="match status" value="1"/>
</dbReference>
<keyword evidence="5" id="KW-1185">Reference proteome</keyword>
<dbReference type="SUPFAM" id="SSF52129">
    <property type="entry name" value="Caspase-like"/>
    <property type="match status" value="1"/>
</dbReference>
<gene>
    <name evidence="4" type="ORF">FDK13_06185</name>
</gene>
<dbReference type="Proteomes" id="UP000304900">
    <property type="component" value="Unassembled WGS sequence"/>
</dbReference>
<evidence type="ECO:0000313" key="4">
    <source>
        <dbReference type="EMBL" id="TKT93436.1"/>
    </source>
</evidence>
<organism evidence="4 5">
    <name type="scientific">Dyadobacter frigoris</name>
    <dbReference type="NCBI Taxonomy" id="2576211"/>
    <lineage>
        <taxon>Bacteria</taxon>
        <taxon>Pseudomonadati</taxon>
        <taxon>Bacteroidota</taxon>
        <taxon>Cytophagia</taxon>
        <taxon>Cytophagales</taxon>
        <taxon>Spirosomataceae</taxon>
        <taxon>Dyadobacter</taxon>
    </lineage>
</organism>
<dbReference type="GO" id="GO:0008234">
    <property type="term" value="F:cysteine-type peptidase activity"/>
    <property type="evidence" value="ECO:0007669"/>
    <property type="project" value="InterPro"/>
</dbReference>
<dbReference type="Gene3D" id="3.40.50.1460">
    <property type="match status" value="1"/>
</dbReference>
<dbReference type="RefSeq" id="WP_137339112.1">
    <property type="nucleotide sequence ID" value="NZ_BSQH01000017.1"/>
</dbReference>
<dbReference type="NCBIfam" id="TIGR04183">
    <property type="entry name" value="Por_Secre_tail"/>
    <property type="match status" value="1"/>
</dbReference>
<proteinExistence type="predicted"/>
<evidence type="ECO:0000256" key="1">
    <source>
        <dbReference type="ARBA" id="ARBA00022729"/>
    </source>
</evidence>
<dbReference type="GO" id="GO:0006508">
    <property type="term" value="P:proteolysis"/>
    <property type="evidence" value="ECO:0007669"/>
    <property type="project" value="InterPro"/>
</dbReference>
<keyword evidence="1" id="KW-0732">Signal</keyword>
<dbReference type="InterPro" id="IPR029031">
    <property type="entry name" value="Gingipain_N_sf"/>
</dbReference>
<dbReference type="AlphaFoldDB" id="A0A4U6D9G3"/>
<feature type="domain" description="Gingipain" evidence="2">
    <location>
        <begin position="441"/>
        <end position="809"/>
    </location>
</feature>
<protein>
    <submittedName>
        <fullName evidence="4">T9SS type A sorting domain-containing protein</fullName>
    </submittedName>
</protein>
<dbReference type="Pfam" id="PF18962">
    <property type="entry name" value="Por_Secre_tail"/>
    <property type="match status" value="1"/>
</dbReference>
<evidence type="ECO:0000259" key="2">
    <source>
        <dbReference type="Pfam" id="PF01364"/>
    </source>
</evidence>
<accession>A0A4U6D9G3</accession>
<dbReference type="InterPro" id="IPR013783">
    <property type="entry name" value="Ig-like_fold"/>
</dbReference>